<dbReference type="OrthoDB" id="39515at10239"/>
<feature type="region of interest" description="Disordered" evidence="1">
    <location>
        <begin position="1"/>
        <end position="46"/>
    </location>
</feature>
<proteinExistence type="predicted"/>
<keyword evidence="3" id="KW-1185">Reference proteome</keyword>
<evidence type="ECO:0000256" key="1">
    <source>
        <dbReference type="SAM" id="MobiDB-lite"/>
    </source>
</evidence>
<accession>A0A1B1PEA7</accession>
<dbReference type="KEGG" id="vg:29066124"/>
<gene>
    <name evidence="2" type="ORF">PP16_gp05</name>
</gene>
<sequence>MPKPEWRSTCKKRNRAQRRADAAELRSKRKPSAAQKSLARPSRQNTITDGMIKLSNFWILAAGIRVL</sequence>
<dbReference type="EMBL" id="KX278418">
    <property type="protein sequence ID" value="ANT45305.1"/>
    <property type="molecule type" value="Genomic_DNA"/>
</dbReference>
<protein>
    <submittedName>
        <fullName evidence="2">Uncharacterized protein</fullName>
    </submittedName>
</protein>
<evidence type="ECO:0000313" key="2">
    <source>
        <dbReference type="EMBL" id="ANT45305.1"/>
    </source>
</evidence>
<evidence type="ECO:0000313" key="3">
    <source>
        <dbReference type="Proteomes" id="UP000204087"/>
    </source>
</evidence>
<name>A0A1B1PEA7_9CAUD</name>
<dbReference type="RefSeq" id="YP_009286776.1">
    <property type="nucleotide sequence ID" value="NC_031068.2"/>
</dbReference>
<reference evidence="2" key="1">
    <citation type="submission" date="2016-05" db="EMBL/GenBank/DDBJ databases">
        <authorList>
            <person name="Shneider M.M."/>
            <person name="Kabanova A.P."/>
            <person name="Vo T.N.H."/>
            <person name="Samarov N.I."/>
            <person name="Miroshnikov K.K."/>
            <person name="Korzhenkov A.A."/>
            <person name="Karandashov V.E."/>
            <person name="Toschakov S.V."/>
            <person name="Ignatov A.N."/>
            <person name="Miroshnikov K.A."/>
        </authorList>
    </citation>
    <scope>NUCLEOTIDE SEQUENCE [LARGE SCALE GENOMIC DNA]</scope>
</reference>
<organism evidence="2 3">
    <name type="scientific">Pectobacterium phage PP16</name>
    <dbReference type="NCBI Taxonomy" id="1873958"/>
    <lineage>
        <taxon>Viruses</taxon>
        <taxon>Duplodnaviria</taxon>
        <taxon>Heunggongvirae</taxon>
        <taxon>Uroviricota</taxon>
        <taxon>Caudoviricetes</taxon>
        <taxon>Autographivirales</taxon>
        <taxon>Autoscriptoviridae</taxon>
        <taxon>Corkvirinae</taxon>
        <taxon>Kotilavirus</taxon>
        <taxon>Kotilavirus PP16</taxon>
    </lineage>
</organism>
<dbReference type="Proteomes" id="UP000204087">
    <property type="component" value="Segment"/>
</dbReference>
<dbReference type="GeneID" id="29066124"/>